<keyword evidence="4" id="KW-0804">Transcription</keyword>
<dbReference type="InterPro" id="IPR000847">
    <property type="entry name" value="LysR_HTH_N"/>
</dbReference>
<keyword evidence="2" id="KW-0805">Transcription regulation</keyword>
<comment type="caution">
    <text evidence="5">The sequence shown here is derived from an EMBL/GenBank/DDBJ whole genome shotgun (WGS) entry which is preliminary data.</text>
</comment>
<comment type="similarity">
    <text evidence="1">Belongs to the LysR transcriptional regulatory family.</text>
</comment>
<name>A0A351U4I5_9BACT</name>
<dbReference type="GO" id="GO:0003700">
    <property type="term" value="F:DNA-binding transcription factor activity"/>
    <property type="evidence" value="ECO:0007669"/>
    <property type="project" value="InterPro"/>
</dbReference>
<evidence type="ECO:0000256" key="4">
    <source>
        <dbReference type="ARBA" id="ARBA00023163"/>
    </source>
</evidence>
<dbReference type="PANTHER" id="PTHR30126">
    <property type="entry name" value="HTH-TYPE TRANSCRIPTIONAL REGULATOR"/>
    <property type="match status" value="1"/>
</dbReference>
<dbReference type="Proteomes" id="UP000777265">
    <property type="component" value="Unassembled WGS sequence"/>
</dbReference>
<dbReference type="FunFam" id="1.10.10.10:FF:000001">
    <property type="entry name" value="LysR family transcriptional regulator"/>
    <property type="match status" value="1"/>
</dbReference>
<dbReference type="InterPro" id="IPR036390">
    <property type="entry name" value="WH_DNA-bd_sf"/>
</dbReference>
<gene>
    <name evidence="5" type="ORF">GXY80_10075</name>
</gene>
<protein>
    <submittedName>
        <fullName evidence="5">LysR family transcriptional regulator</fullName>
    </submittedName>
</protein>
<evidence type="ECO:0000256" key="2">
    <source>
        <dbReference type="ARBA" id="ARBA00023015"/>
    </source>
</evidence>
<dbReference type="PROSITE" id="PS50931">
    <property type="entry name" value="HTH_LYSR"/>
    <property type="match status" value="1"/>
</dbReference>
<dbReference type="Pfam" id="PF03466">
    <property type="entry name" value="LysR_substrate"/>
    <property type="match status" value="1"/>
</dbReference>
<sequence length="312" mass="35004">MNLNQLRAFHSVIKTGTFSKAAEELCVTEPAVFIQVRSLERYLGFTLLDRFGKELRPTEIGKLLYDYADKIFTLVEEASRAVKELQELKKGCLRLGTSKPLAQYLMPVIVSSFQDHFPSITVYLDEGSTQELVEGILQHRFELAIVARVPFPEKINAIPFSSDDIVVVVSPQNKLLKKLKISMEELAEEPVICTDTGSATKLSIWTEFEKMGLKPSAIIEAGNIEFIKQLIKKNKGYTFLASICVREEVERGELATLSVRERTFSMDIDVIHLKGKTLSPAATSFLNFLQEHREASGVIKLMDELIKTASTA</sequence>
<dbReference type="Gene3D" id="1.10.10.10">
    <property type="entry name" value="Winged helix-like DNA-binding domain superfamily/Winged helix DNA-binding domain"/>
    <property type="match status" value="1"/>
</dbReference>
<evidence type="ECO:0000256" key="1">
    <source>
        <dbReference type="ARBA" id="ARBA00009437"/>
    </source>
</evidence>
<dbReference type="SUPFAM" id="SSF53850">
    <property type="entry name" value="Periplasmic binding protein-like II"/>
    <property type="match status" value="1"/>
</dbReference>
<dbReference type="Gene3D" id="3.40.190.290">
    <property type="match status" value="1"/>
</dbReference>
<dbReference type="PANTHER" id="PTHR30126:SF39">
    <property type="entry name" value="HTH-TYPE TRANSCRIPTIONAL REGULATOR CYSL"/>
    <property type="match status" value="1"/>
</dbReference>
<dbReference type="Pfam" id="PF00126">
    <property type="entry name" value="HTH_1"/>
    <property type="match status" value="1"/>
</dbReference>
<accession>A0A351U4I5</accession>
<dbReference type="InterPro" id="IPR036388">
    <property type="entry name" value="WH-like_DNA-bd_sf"/>
</dbReference>
<evidence type="ECO:0000313" key="5">
    <source>
        <dbReference type="EMBL" id="NLW35812.1"/>
    </source>
</evidence>
<dbReference type="GO" id="GO:0000976">
    <property type="term" value="F:transcription cis-regulatory region binding"/>
    <property type="evidence" value="ECO:0007669"/>
    <property type="project" value="TreeGrafter"/>
</dbReference>
<evidence type="ECO:0000313" key="6">
    <source>
        <dbReference type="Proteomes" id="UP000777265"/>
    </source>
</evidence>
<organism evidence="5 6">
    <name type="scientific">Syntrophorhabdus aromaticivorans</name>
    <dbReference type="NCBI Taxonomy" id="328301"/>
    <lineage>
        <taxon>Bacteria</taxon>
        <taxon>Pseudomonadati</taxon>
        <taxon>Thermodesulfobacteriota</taxon>
        <taxon>Syntrophorhabdia</taxon>
        <taxon>Syntrophorhabdales</taxon>
        <taxon>Syntrophorhabdaceae</taxon>
        <taxon>Syntrophorhabdus</taxon>
    </lineage>
</organism>
<dbReference type="CDD" id="cd05466">
    <property type="entry name" value="PBP2_LTTR_substrate"/>
    <property type="match status" value="1"/>
</dbReference>
<dbReference type="AlphaFoldDB" id="A0A351U4I5"/>
<dbReference type="SUPFAM" id="SSF46785">
    <property type="entry name" value="Winged helix' DNA-binding domain"/>
    <property type="match status" value="1"/>
</dbReference>
<dbReference type="PRINTS" id="PR00039">
    <property type="entry name" value="HTHLYSR"/>
</dbReference>
<dbReference type="EMBL" id="JAAYEE010000173">
    <property type="protein sequence ID" value="NLW35812.1"/>
    <property type="molecule type" value="Genomic_DNA"/>
</dbReference>
<keyword evidence="3" id="KW-0238">DNA-binding</keyword>
<proteinExistence type="inferred from homology"/>
<dbReference type="InterPro" id="IPR005119">
    <property type="entry name" value="LysR_subst-bd"/>
</dbReference>
<evidence type="ECO:0000256" key="3">
    <source>
        <dbReference type="ARBA" id="ARBA00023125"/>
    </source>
</evidence>
<dbReference type="STRING" id="909663.GCA_000512235_02882"/>
<reference evidence="5" key="2">
    <citation type="submission" date="2020-01" db="EMBL/GenBank/DDBJ databases">
        <authorList>
            <person name="Campanaro S."/>
        </authorList>
    </citation>
    <scope>NUCLEOTIDE SEQUENCE</scope>
    <source>
        <strain evidence="5">AS06rmzACSIP_7</strain>
    </source>
</reference>
<reference evidence="5" key="1">
    <citation type="journal article" date="2020" name="Biotechnol. Biofuels">
        <title>New insights from the biogas microbiome by comprehensive genome-resolved metagenomics of nearly 1600 species originating from multiple anaerobic digesters.</title>
        <authorList>
            <person name="Campanaro S."/>
            <person name="Treu L."/>
            <person name="Rodriguez-R L.M."/>
            <person name="Kovalovszki A."/>
            <person name="Ziels R.M."/>
            <person name="Maus I."/>
            <person name="Zhu X."/>
            <person name="Kougias P.G."/>
            <person name="Basile A."/>
            <person name="Luo G."/>
            <person name="Schluter A."/>
            <person name="Konstantinidis K.T."/>
            <person name="Angelidaki I."/>
        </authorList>
    </citation>
    <scope>NUCLEOTIDE SEQUENCE</scope>
    <source>
        <strain evidence="5">AS06rmzACSIP_7</strain>
    </source>
</reference>